<organism evidence="1">
    <name type="scientific">Oryza glumipatula</name>
    <dbReference type="NCBI Taxonomy" id="40148"/>
    <lineage>
        <taxon>Eukaryota</taxon>
        <taxon>Viridiplantae</taxon>
        <taxon>Streptophyta</taxon>
        <taxon>Embryophyta</taxon>
        <taxon>Tracheophyta</taxon>
        <taxon>Spermatophyta</taxon>
        <taxon>Magnoliopsida</taxon>
        <taxon>Liliopsida</taxon>
        <taxon>Poales</taxon>
        <taxon>Poaceae</taxon>
        <taxon>BOP clade</taxon>
        <taxon>Oryzoideae</taxon>
        <taxon>Oryzeae</taxon>
        <taxon>Oryzinae</taxon>
        <taxon>Oryza</taxon>
    </lineage>
</organism>
<dbReference type="Proteomes" id="UP000026961">
    <property type="component" value="Chromosome 3"/>
</dbReference>
<proteinExistence type="predicted"/>
<protein>
    <submittedName>
        <fullName evidence="1">Uncharacterized protein</fullName>
    </submittedName>
</protein>
<dbReference type="AlphaFoldDB" id="A0A0D9ZAM5"/>
<dbReference type="HOGENOM" id="CLU_2296086_0_0_1"/>
<reference evidence="1" key="2">
    <citation type="submission" date="2018-05" db="EMBL/GenBank/DDBJ databases">
        <title>OgluRS3 (Oryza glumaepatula Reference Sequence Version 3).</title>
        <authorList>
            <person name="Zhang J."/>
            <person name="Kudrna D."/>
            <person name="Lee S."/>
            <person name="Talag J."/>
            <person name="Welchert J."/>
            <person name="Wing R.A."/>
        </authorList>
    </citation>
    <scope>NUCLEOTIDE SEQUENCE [LARGE SCALE GENOMIC DNA]</scope>
</reference>
<sequence>MVGGQASKVLDATAAAVVDVTAAAAGWMRRWPVAAAGSMRRRLRQDRCDDGCDRIDATIAVVGSMRRQPRWDRCDDGMALSWMQRRHDDALDANHPDGIGL</sequence>
<evidence type="ECO:0000313" key="2">
    <source>
        <dbReference type="Proteomes" id="UP000026961"/>
    </source>
</evidence>
<accession>A0A0D9ZAM5</accession>
<name>A0A0D9ZAM5_9ORYZ</name>
<dbReference type="EnsemblPlants" id="OGLUM03G27120.2">
    <property type="protein sequence ID" value="OGLUM03G27120.2"/>
    <property type="gene ID" value="OGLUM03G27120"/>
</dbReference>
<evidence type="ECO:0000313" key="1">
    <source>
        <dbReference type="EnsemblPlants" id="OGLUM03G27120.2"/>
    </source>
</evidence>
<keyword evidence="2" id="KW-1185">Reference proteome</keyword>
<reference evidence="1" key="1">
    <citation type="submission" date="2015-04" db="UniProtKB">
        <authorList>
            <consortium name="EnsemblPlants"/>
        </authorList>
    </citation>
    <scope>IDENTIFICATION</scope>
</reference>
<dbReference type="Gramene" id="OGLUM03G27120.2">
    <property type="protein sequence ID" value="OGLUM03G27120.2"/>
    <property type="gene ID" value="OGLUM03G27120"/>
</dbReference>